<dbReference type="Proteomes" id="UP000245708">
    <property type="component" value="Unassembled WGS sequence"/>
</dbReference>
<protein>
    <submittedName>
        <fullName evidence="2">Uncharacterized protein</fullName>
    </submittedName>
</protein>
<sequence>MSKEKNKGNKETKKPKKEKPKVLATANSNAGKPLDIGNAKKGK</sequence>
<reference evidence="2 3" key="1">
    <citation type="submission" date="2018-05" db="EMBL/GenBank/DDBJ databases">
        <title>Genomic Encyclopedia of Type Strains, Phase IV (KMG-IV): sequencing the most valuable type-strain genomes for metagenomic binning, comparative biology and taxonomic classification.</title>
        <authorList>
            <person name="Goeker M."/>
        </authorList>
    </citation>
    <scope>NUCLEOTIDE SEQUENCE [LARGE SCALE GENOMIC DNA]</scope>
    <source>
        <strain evidence="2 3">DSM 16097</strain>
    </source>
</reference>
<dbReference type="RefSeq" id="WP_281269395.1">
    <property type="nucleotide sequence ID" value="NZ_QGGW01000001.1"/>
</dbReference>
<evidence type="ECO:0000313" key="3">
    <source>
        <dbReference type="Proteomes" id="UP000245708"/>
    </source>
</evidence>
<organism evidence="2 3">
    <name type="scientific">Roseicyclus mahoneyensis</name>
    <dbReference type="NCBI Taxonomy" id="164332"/>
    <lineage>
        <taxon>Bacteria</taxon>
        <taxon>Pseudomonadati</taxon>
        <taxon>Pseudomonadota</taxon>
        <taxon>Alphaproteobacteria</taxon>
        <taxon>Rhodobacterales</taxon>
        <taxon>Roseobacteraceae</taxon>
        <taxon>Roseicyclus</taxon>
    </lineage>
</organism>
<dbReference type="EMBL" id="QGGW01000001">
    <property type="protein sequence ID" value="PWK62659.1"/>
    <property type="molecule type" value="Genomic_DNA"/>
</dbReference>
<evidence type="ECO:0000313" key="2">
    <source>
        <dbReference type="EMBL" id="PWK62659.1"/>
    </source>
</evidence>
<evidence type="ECO:0000256" key="1">
    <source>
        <dbReference type="SAM" id="MobiDB-lite"/>
    </source>
</evidence>
<feature type="compositionally biased region" description="Basic and acidic residues" evidence="1">
    <location>
        <begin position="1"/>
        <end position="12"/>
    </location>
</feature>
<comment type="caution">
    <text evidence="2">The sequence shown here is derived from an EMBL/GenBank/DDBJ whole genome shotgun (WGS) entry which is preliminary data.</text>
</comment>
<gene>
    <name evidence="2" type="ORF">C7455_101689</name>
</gene>
<dbReference type="AlphaFoldDB" id="A0A316GPG3"/>
<name>A0A316GPG3_9RHOB</name>
<feature type="region of interest" description="Disordered" evidence="1">
    <location>
        <begin position="1"/>
        <end position="43"/>
    </location>
</feature>
<keyword evidence="3" id="KW-1185">Reference proteome</keyword>
<proteinExistence type="predicted"/>
<accession>A0A316GPG3</accession>